<feature type="signal peptide" evidence="1">
    <location>
        <begin position="1"/>
        <end position="21"/>
    </location>
</feature>
<dbReference type="VEuPathDB" id="FungiDB:Z520_03252"/>
<evidence type="ECO:0000313" key="3">
    <source>
        <dbReference type="Proteomes" id="UP000053411"/>
    </source>
</evidence>
<keyword evidence="3" id="KW-1185">Reference proteome</keyword>
<name>A0A0D2KV14_9EURO</name>
<protein>
    <submittedName>
        <fullName evidence="2">Uncharacterized protein</fullName>
    </submittedName>
</protein>
<reference evidence="2 3" key="1">
    <citation type="submission" date="2015-01" db="EMBL/GenBank/DDBJ databases">
        <title>The Genome Sequence of Fonsecaea multimorphosa CBS 102226.</title>
        <authorList>
            <consortium name="The Broad Institute Genomics Platform"/>
            <person name="Cuomo C."/>
            <person name="de Hoog S."/>
            <person name="Gorbushina A."/>
            <person name="Stielow B."/>
            <person name="Teixiera M."/>
            <person name="Abouelleil A."/>
            <person name="Chapman S.B."/>
            <person name="Priest M."/>
            <person name="Young S.K."/>
            <person name="Wortman J."/>
            <person name="Nusbaum C."/>
            <person name="Birren B."/>
        </authorList>
    </citation>
    <scope>NUCLEOTIDE SEQUENCE [LARGE SCALE GENOMIC DNA]</scope>
    <source>
        <strain evidence="2 3">CBS 102226</strain>
    </source>
</reference>
<dbReference type="AlphaFoldDB" id="A0A0D2KV14"/>
<dbReference type="Proteomes" id="UP000053411">
    <property type="component" value="Unassembled WGS sequence"/>
</dbReference>
<proteinExistence type="predicted"/>
<sequence>MVSFTTTLLSLLPLLITSALAIPTPVDKRQASTTSWSSSVSATLIGAAGAEYTLDIPVNSEWFPTDSGLSVSHIESAPGGAADCAFFGYDGAVVVLPAAGGTVDVGTPQGIAGGVCGSYSA</sequence>
<dbReference type="GeneID" id="27708998"/>
<evidence type="ECO:0000256" key="1">
    <source>
        <dbReference type="SAM" id="SignalP"/>
    </source>
</evidence>
<organism evidence="2 3">
    <name type="scientific">Fonsecaea multimorphosa CBS 102226</name>
    <dbReference type="NCBI Taxonomy" id="1442371"/>
    <lineage>
        <taxon>Eukaryota</taxon>
        <taxon>Fungi</taxon>
        <taxon>Dikarya</taxon>
        <taxon>Ascomycota</taxon>
        <taxon>Pezizomycotina</taxon>
        <taxon>Eurotiomycetes</taxon>
        <taxon>Chaetothyriomycetidae</taxon>
        <taxon>Chaetothyriales</taxon>
        <taxon>Herpotrichiellaceae</taxon>
        <taxon>Fonsecaea</taxon>
    </lineage>
</organism>
<gene>
    <name evidence="2" type="ORF">Z520_03252</name>
</gene>
<keyword evidence="1" id="KW-0732">Signal</keyword>
<feature type="chain" id="PRO_5002246012" evidence="1">
    <location>
        <begin position="22"/>
        <end position="121"/>
    </location>
</feature>
<dbReference type="OrthoDB" id="4509278at2759"/>
<dbReference type="RefSeq" id="XP_016634711.1">
    <property type="nucleotide sequence ID" value="XM_016773765.1"/>
</dbReference>
<evidence type="ECO:0000313" key="2">
    <source>
        <dbReference type="EMBL" id="KIY00589.1"/>
    </source>
</evidence>
<dbReference type="EMBL" id="KN848066">
    <property type="protein sequence ID" value="KIY00589.1"/>
    <property type="molecule type" value="Genomic_DNA"/>
</dbReference>
<accession>A0A0D2KV14</accession>